<feature type="domain" description="ABC-2 type transporter transmembrane" evidence="6">
    <location>
        <begin position="14"/>
        <end position="206"/>
    </location>
</feature>
<dbReference type="InterPro" id="IPR051784">
    <property type="entry name" value="Nod_factor_ABC_transporter"/>
</dbReference>
<reference evidence="8" key="1">
    <citation type="submission" date="2020-05" db="EMBL/GenBank/DDBJ databases">
        <authorList>
            <person name="Chiriac C."/>
            <person name="Salcher M."/>
            <person name="Ghai R."/>
            <person name="Kavagutti S V."/>
        </authorList>
    </citation>
    <scope>NUCLEOTIDE SEQUENCE</scope>
</reference>
<feature type="transmembrane region" description="Helical" evidence="5">
    <location>
        <begin position="97"/>
        <end position="124"/>
    </location>
</feature>
<dbReference type="EMBL" id="CAEZZA010000003">
    <property type="protein sequence ID" value="CAB4736227.1"/>
    <property type="molecule type" value="Genomic_DNA"/>
</dbReference>
<gene>
    <name evidence="7" type="ORF">UFOPK2310_01181</name>
    <name evidence="8" type="ORF">UFOPK2809_00047</name>
</gene>
<protein>
    <submittedName>
        <fullName evidence="8">Unannotated protein</fullName>
    </submittedName>
</protein>
<dbReference type="AlphaFoldDB" id="A0A6J6SNS7"/>
<dbReference type="PANTHER" id="PTHR43229">
    <property type="entry name" value="NODULATION PROTEIN J"/>
    <property type="match status" value="1"/>
</dbReference>
<evidence type="ECO:0000256" key="4">
    <source>
        <dbReference type="ARBA" id="ARBA00023136"/>
    </source>
</evidence>
<sequence length="243" mass="25635">MITSGARTRAHTGWELRLLLRNGEQLLLVFIIPIVLVLALGLTTFVPGGIDGAIPKVLSISILATCFTSLAIATGFERRSGALRFLATTSLTRTNLLAGKAIATAIVTLLSMLVVLLLGVLLGWRPGGSWPLSILVAFLGSFTFAAWGLYLAGALRAEAVLALANGVFLTLILFGGIIISPDQLPDVLGSIIEFTPSAALVEALTTTLSTQVPSTADLLLPSIVLAVWGAIGALLARRYFRWE</sequence>
<dbReference type="GO" id="GO:0140359">
    <property type="term" value="F:ABC-type transporter activity"/>
    <property type="evidence" value="ECO:0007669"/>
    <property type="project" value="InterPro"/>
</dbReference>
<organism evidence="8">
    <name type="scientific">freshwater metagenome</name>
    <dbReference type="NCBI Taxonomy" id="449393"/>
    <lineage>
        <taxon>unclassified sequences</taxon>
        <taxon>metagenomes</taxon>
        <taxon>ecological metagenomes</taxon>
    </lineage>
</organism>
<evidence type="ECO:0000259" key="6">
    <source>
        <dbReference type="Pfam" id="PF01061"/>
    </source>
</evidence>
<accession>A0A6J6SNS7</accession>
<feature type="transmembrane region" description="Helical" evidence="5">
    <location>
        <begin position="130"/>
        <end position="152"/>
    </location>
</feature>
<proteinExistence type="predicted"/>
<evidence type="ECO:0000256" key="2">
    <source>
        <dbReference type="ARBA" id="ARBA00022692"/>
    </source>
</evidence>
<name>A0A6J6SNS7_9ZZZZ</name>
<evidence type="ECO:0000313" key="7">
    <source>
        <dbReference type="EMBL" id="CAB4680290.1"/>
    </source>
</evidence>
<keyword evidence="2 5" id="KW-0812">Transmembrane</keyword>
<evidence type="ECO:0000256" key="3">
    <source>
        <dbReference type="ARBA" id="ARBA00022989"/>
    </source>
</evidence>
<dbReference type="PANTHER" id="PTHR43229:SF2">
    <property type="entry name" value="NODULATION PROTEIN J"/>
    <property type="match status" value="1"/>
</dbReference>
<comment type="subcellular location">
    <subcellularLocation>
        <location evidence="1">Membrane</location>
        <topology evidence="1">Multi-pass membrane protein</topology>
    </subcellularLocation>
</comment>
<keyword evidence="4 5" id="KW-0472">Membrane</keyword>
<dbReference type="InterPro" id="IPR000412">
    <property type="entry name" value="ABC_2_transport"/>
</dbReference>
<feature type="transmembrane region" description="Helical" evidence="5">
    <location>
        <begin position="26"/>
        <end position="45"/>
    </location>
</feature>
<evidence type="ECO:0000256" key="5">
    <source>
        <dbReference type="SAM" id="Phobius"/>
    </source>
</evidence>
<feature type="transmembrane region" description="Helical" evidence="5">
    <location>
        <begin position="159"/>
        <end position="179"/>
    </location>
</feature>
<keyword evidence="3 5" id="KW-1133">Transmembrane helix</keyword>
<dbReference type="Pfam" id="PF01061">
    <property type="entry name" value="ABC2_membrane"/>
    <property type="match status" value="1"/>
</dbReference>
<evidence type="ECO:0000313" key="8">
    <source>
        <dbReference type="EMBL" id="CAB4736227.1"/>
    </source>
</evidence>
<evidence type="ECO:0000256" key="1">
    <source>
        <dbReference type="ARBA" id="ARBA00004141"/>
    </source>
</evidence>
<dbReference type="EMBL" id="CAEZWW010000156">
    <property type="protein sequence ID" value="CAB4680290.1"/>
    <property type="molecule type" value="Genomic_DNA"/>
</dbReference>
<feature type="transmembrane region" description="Helical" evidence="5">
    <location>
        <begin position="218"/>
        <end position="236"/>
    </location>
</feature>
<dbReference type="InterPro" id="IPR013525">
    <property type="entry name" value="ABC2_TM"/>
</dbReference>
<feature type="transmembrane region" description="Helical" evidence="5">
    <location>
        <begin position="57"/>
        <end position="76"/>
    </location>
</feature>
<dbReference type="GO" id="GO:0043190">
    <property type="term" value="C:ATP-binding cassette (ABC) transporter complex"/>
    <property type="evidence" value="ECO:0007669"/>
    <property type="project" value="InterPro"/>
</dbReference>
<dbReference type="PIRSF" id="PIRSF006648">
    <property type="entry name" value="DrrB"/>
    <property type="match status" value="1"/>
</dbReference>